<evidence type="ECO:0000313" key="1">
    <source>
        <dbReference type="EMBL" id="OBZ73203.1"/>
    </source>
</evidence>
<accession>A0A1C7M8F9</accession>
<dbReference type="OMA" id="GATAFIC"/>
<dbReference type="Gene3D" id="3.30.460.40">
    <property type="match status" value="1"/>
</dbReference>
<proteinExistence type="predicted"/>
<dbReference type="Proteomes" id="UP000092993">
    <property type="component" value="Unassembled WGS sequence"/>
</dbReference>
<dbReference type="OrthoDB" id="3245660at2759"/>
<protein>
    <submittedName>
        <fullName evidence="1">Uncharacterized protein</fullName>
    </submittedName>
</protein>
<dbReference type="InterPro" id="IPR014942">
    <property type="entry name" value="AbiEii"/>
</dbReference>
<reference evidence="1 2" key="1">
    <citation type="submission" date="2016-03" db="EMBL/GenBank/DDBJ databases">
        <title>Whole genome sequencing of Grifola frondosa 9006-11.</title>
        <authorList>
            <person name="Min B."/>
            <person name="Park H."/>
            <person name="Kim J.-G."/>
            <person name="Cho H."/>
            <person name="Oh Y.-L."/>
            <person name="Kong W.-S."/>
            <person name="Choi I.-G."/>
        </authorList>
    </citation>
    <scope>NUCLEOTIDE SEQUENCE [LARGE SCALE GENOMIC DNA]</scope>
    <source>
        <strain evidence="1 2">9006-11</strain>
    </source>
</reference>
<gene>
    <name evidence="1" type="ORF">A0H81_06953</name>
</gene>
<dbReference type="EMBL" id="LUGG01000007">
    <property type="protein sequence ID" value="OBZ73203.1"/>
    <property type="molecule type" value="Genomic_DNA"/>
</dbReference>
<evidence type="ECO:0000313" key="2">
    <source>
        <dbReference type="Proteomes" id="UP000092993"/>
    </source>
</evidence>
<keyword evidence="2" id="KW-1185">Reference proteome</keyword>
<organism evidence="1 2">
    <name type="scientific">Grifola frondosa</name>
    <name type="common">Maitake</name>
    <name type="synonym">Polyporus frondosus</name>
    <dbReference type="NCBI Taxonomy" id="5627"/>
    <lineage>
        <taxon>Eukaryota</taxon>
        <taxon>Fungi</taxon>
        <taxon>Dikarya</taxon>
        <taxon>Basidiomycota</taxon>
        <taxon>Agaricomycotina</taxon>
        <taxon>Agaricomycetes</taxon>
        <taxon>Polyporales</taxon>
        <taxon>Grifolaceae</taxon>
        <taxon>Grifola</taxon>
    </lineage>
</organism>
<sequence length="263" mass="29269">MSNPTNTPVHVMNPQSPEGASRGYLLRAATEFRQWVESVAPDAVVFLCGGLALSLHGNPRQTNDADLAIDLSRTRRANGRPLDTNALKQIAAQSPHFSVGPKVYWILDAHTASPKYIQVDFVDAQLYWHPFDVAQMVVSAPTLPIPVMNLPTLLVGKMKSAIERSQANQTERILKQVNDIRDFFFALAKCTQQQLTLTAIHIQHLGATENAALVVIRAFFQLKAFLQQNRWLTAAAVPMDYQHQWLQLIVRSGLPESFITACC</sequence>
<name>A0A1C7M8F9_GRIFR</name>
<dbReference type="Pfam" id="PF08843">
    <property type="entry name" value="AbiEii"/>
    <property type="match status" value="1"/>
</dbReference>
<comment type="caution">
    <text evidence="1">The sequence shown here is derived from an EMBL/GenBank/DDBJ whole genome shotgun (WGS) entry which is preliminary data.</text>
</comment>
<dbReference type="AlphaFoldDB" id="A0A1C7M8F9"/>